<proteinExistence type="inferred from homology"/>
<dbReference type="InterPro" id="IPR015421">
    <property type="entry name" value="PyrdxlP-dep_Trfase_major"/>
</dbReference>
<dbReference type="HAMAP" id="MF_02056">
    <property type="entry name" value="MetZ"/>
    <property type="match status" value="1"/>
</dbReference>
<comment type="function">
    <text evidence="3">Catalyzes the formation of L-homocysteine from O-succinyl-L-homoserine (OSHS) and hydrogen sulfide.</text>
</comment>
<dbReference type="GO" id="GO:0030170">
    <property type="term" value="F:pyridoxal phosphate binding"/>
    <property type="evidence" value="ECO:0007669"/>
    <property type="project" value="UniProtKB-UniRule"/>
</dbReference>
<dbReference type="FunFam" id="3.90.1150.10:FF:000033">
    <property type="entry name" value="Cystathionine gamma-synthase"/>
    <property type="match status" value="1"/>
</dbReference>
<dbReference type="GO" id="GO:0016846">
    <property type="term" value="F:carbon-sulfur lyase activity"/>
    <property type="evidence" value="ECO:0007669"/>
    <property type="project" value="TreeGrafter"/>
</dbReference>
<dbReference type="SUPFAM" id="SSF53383">
    <property type="entry name" value="PLP-dependent transferases"/>
    <property type="match status" value="1"/>
</dbReference>
<comment type="subunit">
    <text evidence="3">Homotetramer.</text>
</comment>
<keyword evidence="3" id="KW-0028">Amino-acid biosynthesis</keyword>
<comment type="similarity">
    <text evidence="3">Belongs to the trans-sulfuration enzymes family. MetZ subfamily.</text>
</comment>
<evidence type="ECO:0000256" key="1">
    <source>
        <dbReference type="ARBA" id="ARBA00001933"/>
    </source>
</evidence>
<dbReference type="PANTHER" id="PTHR11808:SF80">
    <property type="entry name" value="CYSTATHIONINE GAMMA-LYASE"/>
    <property type="match status" value="1"/>
</dbReference>
<evidence type="ECO:0000313" key="6">
    <source>
        <dbReference type="EMBL" id="RKG35979.1"/>
    </source>
</evidence>
<comment type="pathway">
    <text evidence="3">Amino-acid biosynthesis; L-methionine biosynthesis via de novo pathway; L-homocysteine from O-succinyl-L-homoserine: step 1/1.</text>
</comment>
<gene>
    <name evidence="3" type="primary">metZ</name>
    <name evidence="6" type="ORF">D7V20_15620</name>
</gene>
<comment type="caution">
    <text evidence="6">The sequence shown here is derived from an EMBL/GenBank/DDBJ whole genome shotgun (WGS) entry which is preliminary data.</text>
</comment>
<dbReference type="Gene3D" id="3.90.1150.10">
    <property type="entry name" value="Aspartate Aminotransferase, domain 1"/>
    <property type="match status" value="1"/>
</dbReference>
<dbReference type="InterPro" id="IPR054542">
    <property type="entry name" value="Cys_met_metab_PP"/>
</dbReference>
<dbReference type="GO" id="GO:0016765">
    <property type="term" value="F:transferase activity, transferring alkyl or aryl (other than methyl) groups"/>
    <property type="evidence" value="ECO:0007669"/>
    <property type="project" value="UniProtKB-UniRule"/>
</dbReference>
<keyword evidence="7" id="KW-1185">Reference proteome</keyword>
<dbReference type="FunFam" id="3.40.640.10:FF:000046">
    <property type="entry name" value="Cystathionine gamma-lyase"/>
    <property type="match status" value="1"/>
</dbReference>
<dbReference type="InterPro" id="IPR000277">
    <property type="entry name" value="Cys/Met-Metab_PyrdxlP-dep_enz"/>
</dbReference>
<dbReference type="EC" id="2.5.1.-" evidence="3"/>
<evidence type="ECO:0000256" key="3">
    <source>
        <dbReference type="HAMAP-Rule" id="MF_02056"/>
    </source>
</evidence>
<keyword evidence="2 3" id="KW-0663">Pyridoxal phosphate</keyword>
<dbReference type="UniPathway" id="UPA00051">
    <property type="reaction ID" value="UER00449"/>
</dbReference>
<dbReference type="Gene3D" id="3.40.640.10">
    <property type="entry name" value="Type I PLP-dependent aspartate aminotransferase-like (Major domain)"/>
    <property type="match status" value="1"/>
</dbReference>
<dbReference type="NCBIfam" id="NF006003">
    <property type="entry name" value="PRK08133.1"/>
    <property type="match status" value="1"/>
</dbReference>
<evidence type="ECO:0000313" key="7">
    <source>
        <dbReference type="Proteomes" id="UP000280405"/>
    </source>
</evidence>
<dbReference type="Pfam" id="PF01053">
    <property type="entry name" value="Cys_Met_Meta_PP"/>
    <property type="match status" value="1"/>
</dbReference>
<evidence type="ECO:0000256" key="4">
    <source>
        <dbReference type="PIRSR" id="PIRSR001434-2"/>
    </source>
</evidence>
<dbReference type="EMBL" id="RAXT01000050">
    <property type="protein sequence ID" value="RKG35979.1"/>
    <property type="molecule type" value="Genomic_DNA"/>
</dbReference>
<reference evidence="6 7" key="1">
    <citation type="submission" date="2018-09" db="EMBL/GenBank/DDBJ databases">
        <title>The draft genome of Acinetobacter spp. strains.</title>
        <authorList>
            <person name="Qin J."/>
            <person name="Feng Y."/>
            <person name="Zong Z."/>
        </authorList>
    </citation>
    <scope>NUCLEOTIDE SEQUENCE [LARGE SCALE GENOMIC DNA]</scope>
    <source>
        <strain evidence="6 7">WCHAc060115</strain>
    </source>
</reference>
<dbReference type="GO" id="GO:0005737">
    <property type="term" value="C:cytoplasm"/>
    <property type="evidence" value="ECO:0007669"/>
    <property type="project" value="TreeGrafter"/>
</dbReference>
<protein>
    <recommendedName>
        <fullName evidence="3">O-succinylhomoserine sulfhydrylase</fullName>
        <shortName evidence="3">OSH sulfhydrylase</shortName>
        <shortName evidence="3">OSHS sulfhydrylase</shortName>
        <ecNumber evidence="3">2.5.1.-</ecNumber>
    </recommendedName>
</protein>
<dbReference type="NCBIfam" id="TIGR01325">
    <property type="entry name" value="O_suc_HS_sulf"/>
    <property type="match status" value="1"/>
</dbReference>
<dbReference type="InterPro" id="IPR006234">
    <property type="entry name" value="O-succ-hSer_sulfhydrylase"/>
</dbReference>
<dbReference type="CDD" id="cd00614">
    <property type="entry name" value="CGS_like"/>
    <property type="match status" value="1"/>
</dbReference>
<dbReference type="InterPro" id="IPR015422">
    <property type="entry name" value="PyrdxlP-dep_Trfase_small"/>
</dbReference>
<evidence type="ECO:0000256" key="2">
    <source>
        <dbReference type="ARBA" id="ARBA00022898"/>
    </source>
</evidence>
<dbReference type="GO" id="GO:0071266">
    <property type="term" value="P:'de novo' L-methionine biosynthetic process"/>
    <property type="evidence" value="ECO:0007669"/>
    <property type="project" value="UniProtKB-UniRule"/>
</dbReference>
<dbReference type="PROSITE" id="PS00868">
    <property type="entry name" value="CYS_MET_METAB_PP"/>
    <property type="match status" value="1"/>
</dbReference>
<dbReference type="AlphaFoldDB" id="A0A3A8EPD2"/>
<dbReference type="GO" id="GO:0071268">
    <property type="term" value="P:homocysteine biosynthetic process"/>
    <property type="evidence" value="ECO:0007669"/>
    <property type="project" value="InterPro"/>
</dbReference>
<keyword evidence="3" id="KW-0808">Transferase</keyword>
<accession>A0A3A8EPD2</accession>
<name>A0A3A8EPD2_9GAMM</name>
<sequence length="395" mass="43003">MSQQDDIEYQLDTLAIRTGHNRSFEGEHSEPIFLTSSFVCENAADAAAKFSGEIEGNTYSRYTNPTVQAFEKRLAILDGAERAVATSSGMAAVHALCMAYLKAGDHVICSRAVFGSIISLFEKYVVKFAVDVTFVDLEDLDAWKQAIRPNTRLLFIETPSNPLAQVGDMQAIADIAHAHGALFAVDNTFCTPVLQQPIKFGADLIVYSSTKYIDGQGRALGGAVVGKNKLVEEINGVIRTLGNSMSPFNAWVFLKGLETLSLRMKAHCESAQKLAEWLDQHEKVEKVYYAGLPHHPGHELAKRQQSGFGGVVSFVVKGARQGAWTVIDHTRFLSITSNLGDVKSTITHPATTSHGRMSAEAKQAAGIEEGLIRVSVGLENIDDIIRDLSHGLDLL</sequence>
<dbReference type="InterPro" id="IPR015424">
    <property type="entry name" value="PyrdxlP-dep_Trfase"/>
</dbReference>
<dbReference type="RefSeq" id="WP_120385027.1">
    <property type="nucleotide sequence ID" value="NZ_RAXT01000050.1"/>
</dbReference>
<comment type="cofactor">
    <cofactor evidence="1 3 5">
        <name>pyridoxal 5'-phosphate</name>
        <dbReference type="ChEBI" id="CHEBI:597326"/>
    </cofactor>
</comment>
<organism evidence="6 7">
    <name type="scientific">Acinetobacter rongchengensis</name>
    <dbReference type="NCBI Taxonomy" id="2419601"/>
    <lineage>
        <taxon>Bacteria</taxon>
        <taxon>Pseudomonadati</taxon>
        <taxon>Pseudomonadota</taxon>
        <taxon>Gammaproteobacteria</taxon>
        <taxon>Moraxellales</taxon>
        <taxon>Moraxellaceae</taxon>
        <taxon>Acinetobacter</taxon>
    </lineage>
</organism>
<dbReference type="PIRSF" id="PIRSF001434">
    <property type="entry name" value="CGS"/>
    <property type="match status" value="1"/>
</dbReference>
<evidence type="ECO:0000256" key="5">
    <source>
        <dbReference type="RuleBase" id="RU362118"/>
    </source>
</evidence>
<feature type="modified residue" description="N6-(pyridoxal phosphate)lysine" evidence="3 4">
    <location>
        <position position="211"/>
    </location>
</feature>
<dbReference type="GO" id="GO:0019346">
    <property type="term" value="P:transsulfuration"/>
    <property type="evidence" value="ECO:0007669"/>
    <property type="project" value="InterPro"/>
</dbReference>
<dbReference type="PANTHER" id="PTHR11808">
    <property type="entry name" value="TRANS-SULFURATION ENZYME FAMILY MEMBER"/>
    <property type="match status" value="1"/>
</dbReference>
<dbReference type="OrthoDB" id="9805807at2"/>
<keyword evidence="3" id="KW-0486">Methionine biosynthesis</keyword>
<comment type="catalytic activity">
    <reaction evidence="3">
        <text>O-succinyl-L-homoserine + hydrogen sulfide = L-homocysteine + succinate</text>
        <dbReference type="Rhea" id="RHEA:27826"/>
        <dbReference type="ChEBI" id="CHEBI:29919"/>
        <dbReference type="ChEBI" id="CHEBI:30031"/>
        <dbReference type="ChEBI" id="CHEBI:57661"/>
        <dbReference type="ChEBI" id="CHEBI:58199"/>
    </reaction>
</comment>
<dbReference type="Proteomes" id="UP000280405">
    <property type="component" value="Unassembled WGS sequence"/>
</dbReference>